<evidence type="ECO:0000313" key="3">
    <source>
        <dbReference type="Proteomes" id="UP001595615"/>
    </source>
</evidence>
<name>A0ABV7X4W0_9SPHN</name>
<accession>A0ABV7X4W0</accession>
<organism evidence="2 3">
    <name type="scientific">Sphingoaurantiacus capsulatus</name>
    <dbReference type="NCBI Taxonomy" id="1771310"/>
    <lineage>
        <taxon>Bacteria</taxon>
        <taxon>Pseudomonadati</taxon>
        <taxon>Pseudomonadota</taxon>
        <taxon>Alphaproteobacteria</taxon>
        <taxon>Sphingomonadales</taxon>
        <taxon>Sphingosinicellaceae</taxon>
        <taxon>Sphingoaurantiacus</taxon>
    </lineage>
</organism>
<dbReference type="RefSeq" id="WP_380855548.1">
    <property type="nucleotide sequence ID" value="NZ_JBHRXV010000001.1"/>
</dbReference>
<dbReference type="PANTHER" id="PTHR33361">
    <property type="entry name" value="GLR0591 PROTEIN"/>
    <property type="match status" value="1"/>
</dbReference>
<keyword evidence="1" id="KW-0732">Signal</keyword>
<proteinExistence type="predicted"/>
<feature type="signal peptide" evidence="1">
    <location>
        <begin position="1"/>
        <end position="24"/>
    </location>
</feature>
<dbReference type="InterPro" id="IPR010281">
    <property type="entry name" value="DUF885"/>
</dbReference>
<keyword evidence="3" id="KW-1185">Reference proteome</keyword>
<gene>
    <name evidence="2" type="ORF">ACFOMD_01195</name>
</gene>
<protein>
    <submittedName>
        <fullName evidence="2">DUF885 domain-containing protein</fullName>
    </submittedName>
</protein>
<dbReference type="PROSITE" id="PS51318">
    <property type="entry name" value="TAT"/>
    <property type="match status" value="1"/>
</dbReference>
<feature type="chain" id="PRO_5046988646" evidence="1">
    <location>
        <begin position="25"/>
        <end position="599"/>
    </location>
</feature>
<evidence type="ECO:0000313" key="2">
    <source>
        <dbReference type="EMBL" id="MFC3711166.1"/>
    </source>
</evidence>
<reference evidence="3" key="1">
    <citation type="journal article" date="2019" name="Int. J. Syst. Evol. Microbiol.">
        <title>The Global Catalogue of Microorganisms (GCM) 10K type strain sequencing project: providing services to taxonomists for standard genome sequencing and annotation.</title>
        <authorList>
            <consortium name="The Broad Institute Genomics Platform"/>
            <consortium name="The Broad Institute Genome Sequencing Center for Infectious Disease"/>
            <person name="Wu L."/>
            <person name="Ma J."/>
        </authorList>
    </citation>
    <scope>NUCLEOTIDE SEQUENCE [LARGE SCALE GENOMIC DNA]</scope>
    <source>
        <strain evidence="3">KCTC 42644</strain>
    </source>
</reference>
<sequence>MFTRRQMLASGSAAVALAALPVRAQGNADAAAMRLLDEIAEERLAEVPGLASSRGLDVGPRAALRGKLSDYSQAGAKRTAETLAARLKQLDGFAGADLSRETRRHVEVLRHAYRSGHEGLSFPYGRVSVGSWLNSPYVVIQNVGAFIDVPRLLDGSHKLENAQDADAYLARLGAFAGALDAETAWLQDATAKGVIPPAFLLDKALTQLRGLQGGDPAQKAFVTKLAKAYPDRGAAAAKIAAADIMPAVGRQIAALEAQRKVAGTDAGVWKLPDGEAYYRWALEAATTTKRTPDEVHAQGLDELKRYEAQMDALLRPLGYTKGSVGQRMAALGRDPRFTFPEGDEGRAQILALAQASIDKIRPQMHRAFGRQGGGVVEIRRIPEAEELGAAGAYGGAGSKDGSVTGKFWINLHSNSRWSKFALPTLAYHEAIPGHVWQGEYSFDLPLVRTLLHFNGFNEGWGLYAEQLGDELGMYEGDPVARLGYLQSMAFRAARLVVDTGLHAKRWDRAKAVAWFGEATGSPTEEVESEIDRYCSWAGQACGYKIGHSEINRLRDGAKRTLGARFDLRAFNDAVVGAGWMPLAVLDTVVAEHVAARQRG</sequence>
<dbReference type="PANTHER" id="PTHR33361:SF2">
    <property type="entry name" value="DUF885 DOMAIN-CONTAINING PROTEIN"/>
    <property type="match status" value="1"/>
</dbReference>
<dbReference type="EMBL" id="JBHRXV010000001">
    <property type="protein sequence ID" value="MFC3711166.1"/>
    <property type="molecule type" value="Genomic_DNA"/>
</dbReference>
<comment type="caution">
    <text evidence="2">The sequence shown here is derived from an EMBL/GenBank/DDBJ whole genome shotgun (WGS) entry which is preliminary data.</text>
</comment>
<dbReference type="InterPro" id="IPR006311">
    <property type="entry name" value="TAT_signal"/>
</dbReference>
<evidence type="ECO:0000256" key="1">
    <source>
        <dbReference type="SAM" id="SignalP"/>
    </source>
</evidence>
<dbReference type="Pfam" id="PF05960">
    <property type="entry name" value="DUF885"/>
    <property type="match status" value="1"/>
</dbReference>
<dbReference type="Proteomes" id="UP001595615">
    <property type="component" value="Unassembled WGS sequence"/>
</dbReference>